<evidence type="ECO:0000313" key="5">
    <source>
        <dbReference type="EMBL" id="PZQ73174.1"/>
    </source>
</evidence>
<dbReference type="SUPFAM" id="SSF55103">
    <property type="entry name" value="FAD-linked oxidases, C-terminal domain"/>
    <property type="match status" value="1"/>
</dbReference>
<dbReference type="InterPro" id="IPR016169">
    <property type="entry name" value="FAD-bd_PCMH_sub2"/>
</dbReference>
<dbReference type="PANTHER" id="PTHR11748">
    <property type="entry name" value="D-LACTATE DEHYDROGENASE"/>
    <property type="match status" value="1"/>
</dbReference>
<dbReference type="InterPro" id="IPR016164">
    <property type="entry name" value="FAD-linked_Oxase-like_C"/>
</dbReference>
<dbReference type="GO" id="GO:0071949">
    <property type="term" value="F:FAD binding"/>
    <property type="evidence" value="ECO:0007669"/>
    <property type="project" value="InterPro"/>
</dbReference>
<dbReference type="InterPro" id="IPR016166">
    <property type="entry name" value="FAD-bd_PCMH"/>
</dbReference>
<organism evidence="5 6">
    <name type="scientific">Variovorax paradoxus</name>
    <dbReference type="NCBI Taxonomy" id="34073"/>
    <lineage>
        <taxon>Bacteria</taxon>
        <taxon>Pseudomonadati</taxon>
        <taxon>Pseudomonadota</taxon>
        <taxon>Betaproteobacteria</taxon>
        <taxon>Burkholderiales</taxon>
        <taxon>Comamonadaceae</taxon>
        <taxon>Variovorax</taxon>
    </lineage>
</organism>
<dbReference type="EMBL" id="QFPP01000201">
    <property type="protein sequence ID" value="PZQ73174.1"/>
    <property type="molecule type" value="Genomic_DNA"/>
</dbReference>
<proteinExistence type="predicted"/>
<feature type="region of interest" description="Disordered" evidence="3">
    <location>
        <begin position="449"/>
        <end position="480"/>
    </location>
</feature>
<gene>
    <name evidence="5" type="ORF">DI563_15680</name>
</gene>
<name>A0A2W5Q7M5_VARPD</name>
<feature type="domain" description="FAD-binding PCMH-type" evidence="4">
    <location>
        <begin position="48"/>
        <end position="220"/>
    </location>
</feature>
<dbReference type="GO" id="GO:0008720">
    <property type="term" value="F:D-lactate dehydrogenase (NAD+) activity"/>
    <property type="evidence" value="ECO:0007669"/>
    <property type="project" value="TreeGrafter"/>
</dbReference>
<dbReference type="SUPFAM" id="SSF56176">
    <property type="entry name" value="FAD-binding/transporter-associated domain-like"/>
    <property type="match status" value="1"/>
</dbReference>
<protein>
    <submittedName>
        <fullName evidence="5">FAD-linked oxidase</fullName>
    </submittedName>
</protein>
<evidence type="ECO:0000256" key="3">
    <source>
        <dbReference type="SAM" id="MobiDB-lite"/>
    </source>
</evidence>
<dbReference type="PROSITE" id="PS51387">
    <property type="entry name" value="FAD_PCMH"/>
    <property type="match status" value="1"/>
</dbReference>
<dbReference type="AlphaFoldDB" id="A0A2W5Q7M5"/>
<evidence type="ECO:0000256" key="2">
    <source>
        <dbReference type="ARBA" id="ARBA00022827"/>
    </source>
</evidence>
<dbReference type="Gene3D" id="3.30.465.10">
    <property type="match status" value="1"/>
</dbReference>
<dbReference type="PANTHER" id="PTHR11748:SF119">
    <property type="entry name" value="D-2-HYDROXYGLUTARATE DEHYDROGENASE"/>
    <property type="match status" value="1"/>
</dbReference>
<reference evidence="5 6" key="1">
    <citation type="submission" date="2017-08" db="EMBL/GenBank/DDBJ databases">
        <title>Infants hospitalized years apart are colonized by the same room-sourced microbial strains.</title>
        <authorList>
            <person name="Brooks B."/>
            <person name="Olm M.R."/>
            <person name="Firek B.A."/>
            <person name="Baker R."/>
            <person name="Thomas B.C."/>
            <person name="Morowitz M.J."/>
            <person name="Banfield J.F."/>
        </authorList>
    </citation>
    <scope>NUCLEOTIDE SEQUENCE [LARGE SCALE GENOMIC DNA]</scope>
    <source>
        <strain evidence="5">S2_005_003_R2_41</strain>
    </source>
</reference>
<dbReference type="Pfam" id="PF01565">
    <property type="entry name" value="FAD_binding_4"/>
    <property type="match status" value="1"/>
</dbReference>
<sequence>MENLRMNDTAAFLAALGDVPAIADPDIVRRKSRDMTANFSPVMKDDALGHVADLIVQPRDKADVLRIASAAARTRMPLVMRGAGTCNFGQGIPLAGGAMVDMTGLDRVLHAGAGRVRAEAGARLAAIDEATRPTGWELRIHSSTKKVATLGGFVGGGHAGVGSCAWGILRDRGNILGLEVVSVEETPRVVQLTGDRVNRVHHAYGSNGIITELEMPLAPAWDWREAIIVFPEFMTSVEFAHALATSDGIEKKLVSVIGGPIWRLMRVLRPYGRDGTEGMVLAMVAEPFLESFHALVREFGGTVTSEAPEGRGPYRIPLYEMSWGHTRMHVNREHPEIVSNVGLYLDPDLVGAIRRSHRRFAHLCGMHFEAKRFDGRLSFQGSPFFRYEDDAQLAEIMRGMAEDGAMVANNHTFLVKEGGMKSVDGEDAAFKHAMDPHGLMNPGKLRFDAAAPKESTGGDLPSAGWRFRDAGTRDTTEATA</sequence>
<evidence type="ECO:0000259" key="4">
    <source>
        <dbReference type="PROSITE" id="PS51387"/>
    </source>
</evidence>
<comment type="caution">
    <text evidence="5">The sequence shown here is derived from an EMBL/GenBank/DDBJ whole genome shotgun (WGS) entry which is preliminary data.</text>
</comment>
<dbReference type="Proteomes" id="UP000249135">
    <property type="component" value="Unassembled WGS sequence"/>
</dbReference>
<evidence type="ECO:0000256" key="1">
    <source>
        <dbReference type="ARBA" id="ARBA00022630"/>
    </source>
</evidence>
<evidence type="ECO:0000313" key="6">
    <source>
        <dbReference type="Proteomes" id="UP000249135"/>
    </source>
</evidence>
<feature type="compositionally biased region" description="Basic and acidic residues" evidence="3">
    <location>
        <begin position="466"/>
        <end position="480"/>
    </location>
</feature>
<keyword evidence="1" id="KW-0285">Flavoprotein</keyword>
<accession>A0A2W5Q7M5</accession>
<dbReference type="GO" id="GO:0004458">
    <property type="term" value="F:D-lactate dehydrogenase (cytochrome) activity"/>
    <property type="evidence" value="ECO:0007669"/>
    <property type="project" value="TreeGrafter"/>
</dbReference>
<dbReference type="GO" id="GO:1903457">
    <property type="term" value="P:lactate catabolic process"/>
    <property type="evidence" value="ECO:0007669"/>
    <property type="project" value="TreeGrafter"/>
</dbReference>
<dbReference type="InterPro" id="IPR036318">
    <property type="entry name" value="FAD-bd_PCMH-like_sf"/>
</dbReference>
<dbReference type="InterPro" id="IPR006094">
    <property type="entry name" value="Oxid_FAD_bind_N"/>
</dbReference>
<keyword evidence="2" id="KW-0274">FAD</keyword>